<dbReference type="RefSeq" id="WP_167082968.1">
    <property type="nucleotide sequence ID" value="NZ_BAAADC010000001.1"/>
</dbReference>
<comment type="caution">
    <text evidence="2">The sequence shown here is derived from an EMBL/GenBank/DDBJ whole genome shotgun (WGS) entry which is preliminary data.</text>
</comment>
<name>A0A846N007_9PROT</name>
<dbReference type="Proteomes" id="UP000570514">
    <property type="component" value="Unassembled WGS sequence"/>
</dbReference>
<dbReference type="GO" id="GO:0016788">
    <property type="term" value="F:hydrolase activity, acting on ester bonds"/>
    <property type="evidence" value="ECO:0007669"/>
    <property type="project" value="TreeGrafter"/>
</dbReference>
<gene>
    <name evidence="2" type="ORF">FHS83_002143</name>
</gene>
<dbReference type="Gene3D" id="3.60.21.10">
    <property type="match status" value="1"/>
</dbReference>
<dbReference type="Pfam" id="PF00149">
    <property type="entry name" value="Metallophos"/>
    <property type="match status" value="1"/>
</dbReference>
<reference evidence="2 3" key="1">
    <citation type="submission" date="2020-03" db="EMBL/GenBank/DDBJ databases">
        <title>Genomic Encyclopedia of Type Strains, Phase IV (KMG-IV): sequencing the most valuable type-strain genomes for metagenomic binning, comparative biology and taxonomic classification.</title>
        <authorList>
            <person name="Goeker M."/>
        </authorList>
    </citation>
    <scope>NUCLEOTIDE SEQUENCE [LARGE SCALE GENOMIC DNA]</scope>
    <source>
        <strain evidence="2 3">DSM 19867</strain>
    </source>
</reference>
<evidence type="ECO:0000313" key="3">
    <source>
        <dbReference type="Proteomes" id="UP000570514"/>
    </source>
</evidence>
<organism evidence="2 3">
    <name type="scientific">Rhizomicrobium palustre</name>
    <dbReference type="NCBI Taxonomy" id="189966"/>
    <lineage>
        <taxon>Bacteria</taxon>
        <taxon>Pseudomonadati</taxon>
        <taxon>Pseudomonadota</taxon>
        <taxon>Alphaproteobacteria</taxon>
        <taxon>Micropepsales</taxon>
        <taxon>Micropepsaceae</taxon>
        <taxon>Rhizomicrobium</taxon>
    </lineage>
</organism>
<dbReference type="GO" id="GO:0005737">
    <property type="term" value="C:cytoplasm"/>
    <property type="evidence" value="ECO:0007669"/>
    <property type="project" value="TreeGrafter"/>
</dbReference>
<evidence type="ECO:0000313" key="2">
    <source>
        <dbReference type="EMBL" id="NIK88825.1"/>
    </source>
</evidence>
<dbReference type="InterPro" id="IPR029052">
    <property type="entry name" value="Metallo-depent_PP-like"/>
</dbReference>
<dbReference type="PANTHER" id="PTHR32440">
    <property type="entry name" value="PHOSPHATASE DCR2-RELATED-RELATED"/>
    <property type="match status" value="1"/>
</dbReference>
<feature type="domain" description="Calcineurin-like phosphoesterase" evidence="1">
    <location>
        <begin position="50"/>
        <end position="283"/>
    </location>
</feature>
<protein>
    <submittedName>
        <fullName evidence="2">UDP-2,3-diacylglucosamine pyrophosphatase LpxH</fullName>
    </submittedName>
</protein>
<accession>A0A846N007</accession>
<dbReference type="CDD" id="cd07383">
    <property type="entry name" value="MPP_Dcr2"/>
    <property type="match status" value="1"/>
</dbReference>
<keyword evidence="3" id="KW-1185">Reference proteome</keyword>
<dbReference type="InterPro" id="IPR004843">
    <property type="entry name" value="Calcineurin-like_PHP"/>
</dbReference>
<sequence length="357" mass="39533">MERRTFLTALSSGAALAAVAEAHRAGQTAKDKAASGEAGRRLRFSREGKFKILAVTDLHFGPEQDPYAVSLISEMIAAEKPDLVLCNGDNIMGGDSRTIAEVKDAVDQVARAMEKAGVPWAVVLGNHDREHNAHTGLADDAFFALFEAYPHNLNAGWNRAITGTGNHHMLVWDAEGNKPLANIWQLDSGKGSKDETLSYEWVHQDQIAWYHTTQAELEKRYGYLPALMFFHIPVREFIDLAASKKIEGARGEDEAPSGINSGLFAAVLERKDVMGMFCGHDHENNYIGEYRGVTLGFIGVTGVLNAYPHIAETDARNARLRGGRVFELYADKPGQFKSWVRLRDGSINWEHWNTKRA</sequence>
<dbReference type="SUPFAM" id="SSF56300">
    <property type="entry name" value="Metallo-dependent phosphatases"/>
    <property type="match status" value="1"/>
</dbReference>
<dbReference type="AlphaFoldDB" id="A0A846N007"/>
<proteinExistence type="predicted"/>
<dbReference type="EMBL" id="JAASRM010000001">
    <property type="protein sequence ID" value="NIK88825.1"/>
    <property type="molecule type" value="Genomic_DNA"/>
</dbReference>
<evidence type="ECO:0000259" key="1">
    <source>
        <dbReference type="Pfam" id="PF00149"/>
    </source>
</evidence>